<keyword evidence="4" id="KW-1185">Reference proteome</keyword>
<protein>
    <submittedName>
        <fullName evidence="3">PAP2 superfamily protein</fullName>
    </submittedName>
</protein>
<gene>
    <name evidence="3" type="ORF">SAMN04515668_1215</name>
</gene>
<name>A0A1I5V666_HYMAR</name>
<dbReference type="InterPro" id="IPR000326">
    <property type="entry name" value="PAP2/HPO"/>
</dbReference>
<evidence type="ECO:0000313" key="3">
    <source>
        <dbReference type="EMBL" id="SFQ02995.1"/>
    </source>
</evidence>
<dbReference type="AlphaFoldDB" id="A0A1I5V666"/>
<feature type="domain" description="Phosphatidic acid phosphatase type 2/haloperoxidase" evidence="2">
    <location>
        <begin position="89"/>
        <end position="199"/>
    </location>
</feature>
<dbReference type="Proteomes" id="UP000199029">
    <property type="component" value="Unassembled WGS sequence"/>
</dbReference>
<accession>A0A1I5V666</accession>
<keyword evidence="1" id="KW-0472">Membrane</keyword>
<feature type="transmembrane region" description="Helical" evidence="1">
    <location>
        <begin position="189"/>
        <end position="206"/>
    </location>
</feature>
<feature type="transmembrane region" description="Helical" evidence="1">
    <location>
        <begin position="165"/>
        <end position="183"/>
    </location>
</feature>
<sequence length="230" mass="25595">MTLRQFLLFTAVTVPACGLCILFLDQPLALFIRANFGWLAPFFGELTSAADAVHDVLMTRLLGIPFFFLLLGAAFVVGRYVLRRPQATLFLILLLTHEFSMVTAKVLKGVVHRLRPEVLFDSGYAGTGLWQPGPHNDSFPSTHTAVYFSLFWPLAVAFPRWQKPLLVLPVLIGLGRMVLGAHYLGDVWASIWLVVAFTFLFGLLGVPRNVLEAPVLHQDPAEEEVPVLQK</sequence>
<keyword evidence="1" id="KW-1133">Transmembrane helix</keyword>
<dbReference type="SMART" id="SM00014">
    <property type="entry name" value="acidPPc"/>
    <property type="match status" value="1"/>
</dbReference>
<dbReference type="Pfam" id="PF01569">
    <property type="entry name" value="PAP2"/>
    <property type="match status" value="1"/>
</dbReference>
<organism evidence="3 4">
    <name type="scientific">Hymenobacter arizonensis</name>
    <name type="common">Siccationidurans arizonensis</name>
    <dbReference type="NCBI Taxonomy" id="1227077"/>
    <lineage>
        <taxon>Bacteria</taxon>
        <taxon>Pseudomonadati</taxon>
        <taxon>Bacteroidota</taxon>
        <taxon>Cytophagia</taxon>
        <taxon>Cytophagales</taxon>
        <taxon>Hymenobacteraceae</taxon>
        <taxon>Hymenobacter</taxon>
    </lineage>
</organism>
<proteinExistence type="predicted"/>
<dbReference type="InterPro" id="IPR036938">
    <property type="entry name" value="PAP2/HPO_sf"/>
</dbReference>
<evidence type="ECO:0000313" key="4">
    <source>
        <dbReference type="Proteomes" id="UP000199029"/>
    </source>
</evidence>
<dbReference type="EMBL" id="FOXS01000001">
    <property type="protein sequence ID" value="SFQ02995.1"/>
    <property type="molecule type" value="Genomic_DNA"/>
</dbReference>
<dbReference type="STRING" id="1227077.SAMN04515668_1215"/>
<dbReference type="SUPFAM" id="SSF48317">
    <property type="entry name" value="Acid phosphatase/Vanadium-dependent haloperoxidase"/>
    <property type="match status" value="1"/>
</dbReference>
<dbReference type="RefSeq" id="WP_092669966.1">
    <property type="nucleotide sequence ID" value="NZ_FOXS01000001.1"/>
</dbReference>
<keyword evidence="1" id="KW-0812">Transmembrane</keyword>
<evidence type="ECO:0000259" key="2">
    <source>
        <dbReference type="SMART" id="SM00014"/>
    </source>
</evidence>
<dbReference type="OrthoDB" id="5957767at2"/>
<feature type="transmembrane region" description="Helical" evidence="1">
    <location>
        <begin position="6"/>
        <end position="24"/>
    </location>
</feature>
<reference evidence="4" key="1">
    <citation type="submission" date="2016-10" db="EMBL/GenBank/DDBJ databases">
        <authorList>
            <person name="Varghese N."/>
            <person name="Submissions S."/>
        </authorList>
    </citation>
    <scope>NUCLEOTIDE SEQUENCE [LARGE SCALE GENOMIC DNA]</scope>
    <source>
        <strain evidence="4">OR362-8,ATCC BAA-1266,JCM 13504</strain>
    </source>
</reference>
<dbReference type="Gene3D" id="1.20.144.10">
    <property type="entry name" value="Phosphatidic acid phosphatase type 2/haloperoxidase"/>
    <property type="match status" value="1"/>
</dbReference>
<feature type="transmembrane region" description="Helical" evidence="1">
    <location>
        <begin position="62"/>
        <end position="82"/>
    </location>
</feature>
<evidence type="ECO:0000256" key="1">
    <source>
        <dbReference type="SAM" id="Phobius"/>
    </source>
</evidence>